<evidence type="ECO:0000313" key="3">
    <source>
        <dbReference type="Proteomes" id="UP001153292"/>
    </source>
</evidence>
<proteinExistence type="predicted"/>
<evidence type="ECO:0000313" key="2">
    <source>
        <dbReference type="EMBL" id="CAH0406447.1"/>
    </source>
</evidence>
<sequence>MSGYLWGIGQLVNDPSAHLIDAIQKHILKKHAPTVTNEDGSNNPCAKPSCSFTKTSSRNLDGKKKTGCGLSAVPNSSKLTEPKTKSTVTQVGNGPVKRRHVSTQCQRLSKKLNQTTSTERVDYFDCSTIVSNTNMEKKQEMKNAETNTMKYNFCTQHQKALETLSDCSAIKRLRYNKKVKLDILAKLKSRISDAFSFFSLEKIENVPRYKADEKYFFKLYSSLSLENMQGESLHQVR</sequence>
<organism evidence="2 3">
    <name type="scientific">Chilo suppressalis</name>
    <name type="common">Asiatic rice borer moth</name>
    <dbReference type="NCBI Taxonomy" id="168631"/>
    <lineage>
        <taxon>Eukaryota</taxon>
        <taxon>Metazoa</taxon>
        <taxon>Ecdysozoa</taxon>
        <taxon>Arthropoda</taxon>
        <taxon>Hexapoda</taxon>
        <taxon>Insecta</taxon>
        <taxon>Pterygota</taxon>
        <taxon>Neoptera</taxon>
        <taxon>Endopterygota</taxon>
        <taxon>Lepidoptera</taxon>
        <taxon>Glossata</taxon>
        <taxon>Ditrysia</taxon>
        <taxon>Pyraloidea</taxon>
        <taxon>Crambidae</taxon>
        <taxon>Crambinae</taxon>
        <taxon>Chilo</taxon>
    </lineage>
</organism>
<name>A0ABN8BCD7_CHISP</name>
<reference evidence="2" key="1">
    <citation type="submission" date="2021-12" db="EMBL/GenBank/DDBJ databases">
        <authorList>
            <person name="King R."/>
        </authorList>
    </citation>
    <scope>NUCLEOTIDE SEQUENCE</scope>
</reference>
<protein>
    <submittedName>
        <fullName evidence="2">Uncharacterized protein</fullName>
    </submittedName>
</protein>
<accession>A0ABN8BCD7</accession>
<dbReference type="EMBL" id="OU963899">
    <property type="protein sequence ID" value="CAH0406447.1"/>
    <property type="molecule type" value="Genomic_DNA"/>
</dbReference>
<dbReference type="Proteomes" id="UP001153292">
    <property type="component" value="Chromosome 6"/>
</dbReference>
<feature type="compositionally biased region" description="Polar residues" evidence="1">
    <location>
        <begin position="73"/>
        <end position="92"/>
    </location>
</feature>
<feature type="region of interest" description="Disordered" evidence="1">
    <location>
        <begin position="73"/>
        <end position="99"/>
    </location>
</feature>
<evidence type="ECO:0000256" key="1">
    <source>
        <dbReference type="SAM" id="MobiDB-lite"/>
    </source>
</evidence>
<keyword evidence="3" id="KW-1185">Reference proteome</keyword>
<gene>
    <name evidence="2" type="ORF">CHILSU_LOCUS9821</name>
</gene>